<evidence type="ECO:0000313" key="1">
    <source>
        <dbReference type="EMBL" id="GAH36698.1"/>
    </source>
</evidence>
<dbReference type="AlphaFoldDB" id="X1GUK8"/>
<dbReference type="EMBL" id="BARU01012071">
    <property type="protein sequence ID" value="GAH36698.1"/>
    <property type="molecule type" value="Genomic_DNA"/>
</dbReference>
<feature type="non-terminal residue" evidence="1">
    <location>
        <position position="1"/>
    </location>
</feature>
<comment type="caution">
    <text evidence="1">The sequence shown here is derived from an EMBL/GenBank/DDBJ whole genome shotgun (WGS) entry which is preliminary data.</text>
</comment>
<name>X1GUK8_9ZZZZ</name>
<accession>X1GUK8</accession>
<protein>
    <submittedName>
        <fullName evidence="1">Uncharacterized protein</fullName>
    </submittedName>
</protein>
<reference evidence="1" key="1">
    <citation type="journal article" date="2014" name="Front. Microbiol.">
        <title>High frequency of phylogenetically diverse reductive dehalogenase-homologous genes in deep subseafloor sedimentary metagenomes.</title>
        <authorList>
            <person name="Kawai M."/>
            <person name="Futagami T."/>
            <person name="Toyoda A."/>
            <person name="Takaki Y."/>
            <person name="Nishi S."/>
            <person name="Hori S."/>
            <person name="Arai W."/>
            <person name="Tsubouchi T."/>
            <person name="Morono Y."/>
            <person name="Uchiyama I."/>
            <person name="Ito T."/>
            <person name="Fujiyama A."/>
            <person name="Inagaki F."/>
            <person name="Takami H."/>
        </authorList>
    </citation>
    <scope>NUCLEOTIDE SEQUENCE</scope>
    <source>
        <strain evidence="1">Expedition CK06-06</strain>
    </source>
</reference>
<sequence length="54" mass="6137">HMPCDNQFFSSQVSNGIALYGIGATVVVGWDHKWNTKTISKWNTKEIVKWNGLE</sequence>
<gene>
    <name evidence="1" type="ORF">S03H2_22419</name>
</gene>
<proteinExistence type="predicted"/>
<organism evidence="1">
    <name type="scientific">marine sediment metagenome</name>
    <dbReference type="NCBI Taxonomy" id="412755"/>
    <lineage>
        <taxon>unclassified sequences</taxon>
        <taxon>metagenomes</taxon>
        <taxon>ecological metagenomes</taxon>
    </lineage>
</organism>